<sequence>MSTSTANVSYLPGARPAASADAAQHSEIQRVFARQRETALRLRSSTREERAAKIRKLKAAVLAAKNDFYEAGMRDFKKPAAEVDLTEILPIVAEANDALRHLRRWMKPQRVYPTMMMFGTQAWVQHEPRGRCLIISPWNYPANLTFGPLVSALAAGNTVILKPSEMTPHTTAVMVRLVRELFSEDEVAIFDGDASVSTALLELPFDHIFFTGSPAIGKVVMAAAAKHLTSVTLELGGKSPTIVDETADLKAAAKNILWGKYTNNGQTCIAPDHIYVHESVKAEFIAQCREVLHSSYGETQQAQMASPYLARVVNTRHTQRVAGLLNDATARGAKVISGGGISEQDCFVAPTLLTDIPADAKIMSEEIFGPLLPIFGYTQIDQVIADINAQPKPLALYIWSRKEANIETLLKRTSAGGTCINHSVVQFIHGRLPFGGVNNSGIGNAHGLYGFKAFSHERAVVRNRYQIASLFYPPYTNFTRRIGALLLKLV</sequence>
<evidence type="ECO:0000256" key="3">
    <source>
        <dbReference type="ARBA" id="ARBA00023027"/>
    </source>
</evidence>
<proteinExistence type="inferred from homology"/>
<dbReference type="FunFam" id="3.40.605.10:FF:000004">
    <property type="entry name" value="Aldehyde dehydrogenase"/>
    <property type="match status" value="1"/>
</dbReference>
<dbReference type="InterPro" id="IPR015590">
    <property type="entry name" value="Aldehyde_DH_dom"/>
</dbReference>
<dbReference type="InterPro" id="IPR012394">
    <property type="entry name" value="Aldehyde_DH_NAD(P)"/>
</dbReference>
<dbReference type="PANTHER" id="PTHR43570">
    <property type="entry name" value="ALDEHYDE DEHYDROGENASE"/>
    <property type="match status" value="1"/>
</dbReference>
<organism evidence="9 10">
    <name type="scientific">Hydrocarboniphaga daqingensis</name>
    <dbReference type="NCBI Taxonomy" id="490188"/>
    <lineage>
        <taxon>Bacteria</taxon>
        <taxon>Pseudomonadati</taxon>
        <taxon>Pseudomonadota</taxon>
        <taxon>Gammaproteobacteria</taxon>
        <taxon>Nevskiales</taxon>
        <taxon>Nevskiaceae</taxon>
        <taxon>Hydrocarboniphaga</taxon>
    </lineage>
</organism>
<evidence type="ECO:0000259" key="8">
    <source>
        <dbReference type="Pfam" id="PF00171"/>
    </source>
</evidence>
<dbReference type="Gene3D" id="3.40.309.10">
    <property type="entry name" value="Aldehyde Dehydrogenase, Chain A, domain 2"/>
    <property type="match status" value="1"/>
</dbReference>
<dbReference type="Pfam" id="PF00171">
    <property type="entry name" value="Aldedh"/>
    <property type="match status" value="1"/>
</dbReference>
<reference evidence="9 10" key="1">
    <citation type="submission" date="2016-11" db="EMBL/GenBank/DDBJ databases">
        <authorList>
            <person name="Jaros S."/>
            <person name="Januszkiewicz K."/>
            <person name="Wedrychowicz H."/>
        </authorList>
    </citation>
    <scope>NUCLEOTIDE SEQUENCE [LARGE SCALE GENOMIC DNA]</scope>
    <source>
        <strain evidence="9 10">CGMCC 1.7049</strain>
    </source>
</reference>
<dbReference type="GO" id="GO:0006081">
    <property type="term" value="P:aldehyde metabolic process"/>
    <property type="evidence" value="ECO:0007669"/>
    <property type="project" value="InterPro"/>
</dbReference>
<dbReference type="RefSeq" id="WP_084083146.1">
    <property type="nucleotide sequence ID" value="NZ_FQWZ01000002.1"/>
</dbReference>
<keyword evidence="3" id="KW-0520">NAD</keyword>
<evidence type="ECO:0000313" key="10">
    <source>
        <dbReference type="Proteomes" id="UP000199758"/>
    </source>
</evidence>
<gene>
    <name evidence="9" type="ORF">SAMN04488068_0856</name>
</gene>
<dbReference type="PIRSF" id="PIRSF036492">
    <property type="entry name" value="ALDH"/>
    <property type="match status" value="1"/>
</dbReference>
<evidence type="ECO:0000256" key="4">
    <source>
        <dbReference type="PIRNR" id="PIRNR036492"/>
    </source>
</evidence>
<evidence type="ECO:0000313" key="9">
    <source>
        <dbReference type="EMBL" id="SHG63459.1"/>
    </source>
</evidence>
<feature type="active site" evidence="5 6">
    <location>
        <position position="234"/>
    </location>
</feature>
<comment type="similarity">
    <text evidence="1 4 7">Belongs to the aldehyde dehydrogenase family.</text>
</comment>
<dbReference type="InterPro" id="IPR016162">
    <property type="entry name" value="Ald_DH_N"/>
</dbReference>
<dbReference type="STRING" id="490188.SAMN04488068_0856"/>
<dbReference type="OrthoDB" id="9812625at2"/>
<dbReference type="InterPro" id="IPR016163">
    <property type="entry name" value="Ald_DH_C"/>
</dbReference>
<evidence type="ECO:0000256" key="1">
    <source>
        <dbReference type="ARBA" id="ARBA00009986"/>
    </source>
</evidence>
<dbReference type="InterPro" id="IPR029510">
    <property type="entry name" value="Ald_DH_CS_GLU"/>
</dbReference>
<name>A0A1M5LFJ4_9GAMM</name>
<dbReference type="GO" id="GO:0004029">
    <property type="term" value="F:aldehyde dehydrogenase (NAD+) activity"/>
    <property type="evidence" value="ECO:0007669"/>
    <property type="project" value="TreeGrafter"/>
</dbReference>
<dbReference type="PROSITE" id="PS00070">
    <property type="entry name" value="ALDEHYDE_DEHYDR_CYS"/>
    <property type="match status" value="1"/>
</dbReference>
<protein>
    <recommendedName>
        <fullName evidence="4">Aldehyde dehydrogenase</fullName>
    </recommendedName>
</protein>
<dbReference type="PROSITE" id="PS00687">
    <property type="entry name" value="ALDEHYDE_DEHYDR_GLU"/>
    <property type="match status" value="1"/>
</dbReference>
<evidence type="ECO:0000256" key="6">
    <source>
        <dbReference type="PROSITE-ProRule" id="PRU10007"/>
    </source>
</evidence>
<evidence type="ECO:0000256" key="5">
    <source>
        <dbReference type="PIRSR" id="PIRSR036492-1"/>
    </source>
</evidence>
<keyword evidence="10" id="KW-1185">Reference proteome</keyword>
<dbReference type="GO" id="GO:0005737">
    <property type="term" value="C:cytoplasm"/>
    <property type="evidence" value="ECO:0007669"/>
    <property type="project" value="TreeGrafter"/>
</dbReference>
<evidence type="ECO:0000256" key="2">
    <source>
        <dbReference type="ARBA" id="ARBA00023002"/>
    </source>
</evidence>
<dbReference type="SUPFAM" id="SSF53720">
    <property type="entry name" value="ALDH-like"/>
    <property type="match status" value="1"/>
</dbReference>
<feature type="domain" description="Aldehyde dehydrogenase" evidence="8">
    <location>
        <begin position="17"/>
        <end position="459"/>
    </location>
</feature>
<feature type="active site" evidence="5">
    <location>
        <position position="268"/>
    </location>
</feature>
<dbReference type="InterPro" id="IPR016160">
    <property type="entry name" value="Ald_DH_CS_CYS"/>
</dbReference>
<dbReference type="Gene3D" id="3.40.605.10">
    <property type="entry name" value="Aldehyde Dehydrogenase, Chain A, domain 1"/>
    <property type="match status" value="1"/>
</dbReference>
<dbReference type="AlphaFoldDB" id="A0A1M5LFJ4"/>
<dbReference type="InterPro" id="IPR016161">
    <property type="entry name" value="Ald_DH/histidinol_DH"/>
</dbReference>
<dbReference type="Proteomes" id="UP000199758">
    <property type="component" value="Unassembled WGS sequence"/>
</dbReference>
<keyword evidence="2 4" id="KW-0560">Oxidoreductase</keyword>
<accession>A0A1M5LFJ4</accession>
<dbReference type="EMBL" id="FQWZ01000002">
    <property type="protein sequence ID" value="SHG63459.1"/>
    <property type="molecule type" value="Genomic_DNA"/>
</dbReference>
<dbReference type="FunFam" id="3.40.309.10:FF:000003">
    <property type="entry name" value="Aldehyde dehydrogenase"/>
    <property type="match status" value="1"/>
</dbReference>
<dbReference type="CDD" id="cd07134">
    <property type="entry name" value="ALDH_AlkH-like"/>
    <property type="match status" value="1"/>
</dbReference>
<dbReference type="PANTHER" id="PTHR43570:SF20">
    <property type="entry name" value="ALDEHYDE DEHYDROGENASE ALDX-RELATED"/>
    <property type="match status" value="1"/>
</dbReference>
<evidence type="ECO:0000256" key="7">
    <source>
        <dbReference type="RuleBase" id="RU003345"/>
    </source>
</evidence>